<dbReference type="SUPFAM" id="SSF50978">
    <property type="entry name" value="WD40 repeat-like"/>
    <property type="match status" value="1"/>
</dbReference>
<dbReference type="InterPro" id="IPR019775">
    <property type="entry name" value="WD40_repeat_CS"/>
</dbReference>
<keyword evidence="2" id="KW-0677">Repeat</keyword>
<keyword evidence="5" id="KW-1185">Reference proteome</keyword>
<dbReference type="PANTHER" id="PTHR19879:SF9">
    <property type="entry name" value="TRANSCRIPTION INITIATION FACTOR TFIID SUBUNIT 5"/>
    <property type="match status" value="1"/>
</dbReference>
<dbReference type="InterPro" id="IPR036322">
    <property type="entry name" value="WD40_repeat_dom_sf"/>
</dbReference>
<dbReference type="PANTHER" id="PTHR19879">
    <property type="entry name" value="TRANSCRIPTION INITIATION FACTOR TFIID"/>
    <property type="match status" value="1"/>
</dbReference>
<dbReference type="InterPro" id="IPR001680">
    <property type="entry name" value="WD40_rpt"/>
</dbReference>
<dbReference type="Gene3D" id="2.130.10.10">
    <property type="entry name" value="YVTN repeat-like/Quinoprotein amine dehydrogenase"/>
    <property type="match status" value="1"/>
</dbReference>
<accession>A0A1U7MXR3</accession>
<dbReference type="InterPro" id="IPR020472">
    <property type="entry name" value="WD40_PAC1"/>
</dbReference>
<feature type="repeat" description="WD" evidence="3">
    <location>
        <begin position="55"/>
        <end position="88"/>
    </location>
</feature>
<sequence length="124" mass="13297">MWDINSGEELAILESHSAPVLSIAISSDSKTIASAGSDQTIKLWDVDSRQLLRTLSGNDGWVWSVAISPDGNTLVSGGEDGTIRIWSLVLNQISLEQGIGNRESGIGGRVSSKLVGWAKTVWFQ</sequence>
<dbReference type="Proteomes" id="UP000186657">
    <property type="component" value="Unassembled WGS sequence"/>
</dbReference>
<dbReference type="PROSITE" id="PS00678">
    <property type="entry name" value="WD_REPEATS_1"/>
    <property type="match status" value="1"/>
</dbReference>
<evidence type="ECO:0000313" key="5">
    <source>
        <dbReference type="Proteomes" id="UP000186657"/>
    </source>
</evidence>
<dbReference type="Pfam" id="PF00400">
    <property type="entry name" value="WD40"/>
    <property type="match status" value="2"/>
</dbReference>
<dbReference type="SMART" id="SM00320">
    <property type="entry name" value="WD40"/>
    <property type="match status" value="2"/>
</dbReference>
<dbReference type="PROSITE" id="PS50294">
    <property type="entry name" value="WD_REPEATS_REGION"/>
    <property type="match status" value="2"/>
</dbReference>
<name>A0A1U7MXR3_9CYAN</name>
<dbReference type="PRINTS" id="PR00320">
    <property type="entry name" value="GPROTEINBRPT"/>
</dbReference>
<evidence type="ECO:0000256" key="3">
    <source>
        <dbReference type="PROSITE-ProRule" id="PRU00221"/>
    </source>
</evidence>
<keyword evidence="1 3" id="KW-0853">WD repeat</keyword>
<feature type="repeat" description="WD" evidence="3">
    <location>
        <begin position="13"/>
        <end position="54"/>
    </location>
</feature>
<evidence type="ECO:0000256" key="1">
    <source>
        <dbReference type="ARBA" id="ARBA00022574"/>
    </source>
</evidence>
<reference evidence="4 5" key="1">
    <citation type="submission" date="2016-10" db="EMBL/GenBank/DDBJ databases">
        <title>Comparative genomics uncovers the prolific and rare metabolic potential of the cyanobacterial genus Moorea.</title>
        <authorList>
            <person name="Leao T."/>
            <person name="Castelao G."/>
            <person name="Korobeynikov A."/>
            <person name="Monroe E.A."/>
            <person name="Podell S."/>
            <person name="Glukhov E."/>
            <person name="Allen E."/>
            <person name="Gerwick W.H."/>
            <person name="Gerwick L."/>
        </authorList>
    </citation>
    <scope>NUCLEOTIDE SEQUENCE [LARGE SCALE GENOMIC DNA]</scope>
    <source>
        <strain evidence="4 5">PNG5-198</strain>
    </source>
</reference>
<comment type="caution">
    <text evidence="4">The sequence shown here is derived from an EMBL/GenBank/DDBJ whole genome shotgun (WGS) entry which is preliminary data.</text>
</comment>
<protein>
    <submittedName>
        <fullName evidence="4">Uncharacterized protein</fullName>
    </submittedName>
</protein>
<dbReference type="InterPro" id="IPR015943">
    <property type="entry name" value="WD40/YVTN_repeat-like_dom_sf"/>
</dbReference>
<dbReference type="AlphaFoldDB" id="A0A1U7MXR3"/>
<gene>
    <name evidence="4" type="ORF">BJP37_04965</name>
</gene>
<evidence type="ECO:0000256" key="2">
    <source>
        <dbReference type="ARBA" id="ARBA00022737"/>
    </source>
</evidence>
<proteinExistence type="predicted"/>
<dbReference type="PROSITE" id="PS50082">
    <property type="entry name" value="WD_REPEATS_2"/>
    <property type="match status" value="2"/>
</dbReference>
<dbReference type="EMBL" id="MKZS01000001">
    <property type="protein sequence ID" value="OLT58493.1"/>
    <property type="molecule type" value="Genomic_DNA"/>
</dbReference>
<organism evidence="4 5">
    <name type="scientific">Moorena bouillonii PNG</name>
    <dbReference type="NCBI Taxonomy" id="568701"/>
    <lineage>
        <taxon>Bacteria</taxon>
        <taxon>Bacillati</taxon>
        <taxon>Cyanobacteriota</taxon>
        <taxon>Cyanophyceae</taxon>
        <taxon>Coleofasciculales</taxon>
        <taxon>Coleofasciculaceae</taxon>
        <taxon>Moorena</taxon>
    </lineage>
</organism>
<evidence type="ECO:0000313" key="4">
    <source>
        <dbReference type="EMBL" id="OLT58493.1"/>
    </source>
</evidence>